<reference evidence="4" key="1">
    <citation type="submission" date="2022-10" db="EMBL/GenBank/DDBJ databases">
        <title>Genome assembly of Pristionchus species.</title>
        <authorList>
            <person name="Yoshida K."/>
            <person name="Sommer R.J."/>
        </authorList>
    </citation>
    <scope>NUCLEOTIDE SEQUENCE [LARGE SCALE GENOMIC DNA]</scope>
    <source>
        <strain evidence="4">RS5460</strain>
    </source>
</reference>
<keyword evidence="2" id="KW-0472">Membrane</keyword>
<keyword evidence="2" id="KW-1133">Transmembrane helix</keyword>
<evidence type="ECO:0000256" key="2">
    <source>
        <dbReference type="SAM" id="Phobius"/>
    </source>
</evidence>
<comment type="caution">
    <text evidence="3">The sequence shown here is derived from an EMBL/GenBank/DDBJ whole genome shotgun (WGS) entry which is preliminary data.</text>
</comment>
<proteinExistence type="predicted"/>
<sequence length="86" mass="9947">MNSTRSSNNSTYPEKDEEPTSVVQLAELVLIGICVGLIFICTIFYIITRVMRRKHQKQFRKMEEAARNPLKEATPETGSNHFFRDL</sequence>
<dbReference type="AlphaFoldDB" id="A0AAN5DBK4"/>
<evidence type="ECO:0000313" key="4">
    <source>
        <dbReference type="Proteomes" id="UP001328107"/>
    </source>
</evidence>
<feature type="compositionally biased region" description="Basic and acidic residues" evidence="1">
    <location>
        <begin position="62"/>
        <end position="74"/>
    </location>
</feature>
<keyword evidence="4" id="KW-1185">Reference proteome</keyword>
<feature type="region of interest" description="Disordered" evidence="1">
    <location>
        <begin position="1"/>
        <end position="20"/>
    </location>
</feature>
<evidence type="ECO:0000313" key="3">
    <source>
        <dbReference type="EMBL" id="GMR60558.1"/>
    </source>
</evidence>
<dbReference type="Proteomes" id="UP001328107">
    <property type="component" value="Unassembled WGS sequence"/>
</dbReference>
<feature type="region of interest" description="Disordered" evidence="1">
    <location>
        <begin position="62"/>
        <end position="86"/>
    </location>
</feature>
<organism evidence="3 4">
    <name type="scientific">Pristionchus mayeri</name>
    <dbReference type="NCBI Taxonomy" id="1317129"/>
    <lineage>
        <taxon>Eukaryota</taxon>
        <taxon>Metazoa</taxon>
        <taxon>Ecdysozoa</taxon>
        <taxon>Nematoda</taxon>
        <taxon>Chromadorea</taxon>
        <taxon>Rhabditida</taxon>
        <taxon>Rhabditina</taxon>
        <taxon>Diplogasteromorpha</taxon>
        <taxon>Diplogasteroidea</taxon>
        <taxon>Neodiplogasteridae</taxon>
        <taxon>Pristionchus</taxon>
    </lineage>
</organism>
<evidence type="ECO:0000256" key="1">
    <source>
        <dbReference type="SAM" id="MobiDB-lite"/>
    </source>
</evidence>
<gene>
    <name evidence="3" type="ORF">PMAYCL1PPCAC_30753</name>
</gene>
<keyword evidence="2" id="KW-0812">Transmembrane</keyword>
<protein>
    <submittedName>
        <fullName evidence="3">Uncharacterized protein</fullName>
    </submittedName>
</protein>
<dbReference type="EMBL" id="BTRK01000006">
    <property type="protein sequence ID" value="GMR60558.1"/>
    <property type="molecule type" value="Genomic_DNA"/>
</dbReference>
<name>A0AAN5DBK4_9BILA</name>
<accession>A0AAN5DBK4</accession>
<feature type="transmembrane region" description="Helical" evidence="2">
    <location>
        <begin position="28"/>
        <end position="47"/>
    </location>
</feature>
<feature type="compositionally biased region" description="Polar residues" evidence="1">
    <location>
        <begin position="1"/>
        <end position="12"/>
    </location>
</feature>